<dbReference type="GeneID" id="66067776"/>
<dbReference type="OrthoDB" id="4961173at2759"/>
<dbReference type="KEGG" id="uvi:66067776"/>
<proteinExistence type="predicted"/>
<evidence type="ECO:0000313" key="1">
    <source>
        <dbReference type="EMBL" id="QUC22758.1"/>
    </source>
</evidence>
<reference evidence="1" key="1">
    <citation type="submission" date="2020-03" db="EMBL/GenBank/DDBJ databases">
        <title>A mixture of massive structural variations and highly conserved coding sequences in Ustilaginoidea virens genome.</title>
        <authorList>
            <person name="Zhang K."/>
            <person name="Zhao Z."/>
            <person name="Zhang Z."/>
            <person name="Li Y."/>
            <person name="Hsiang T."/>
            <person name="Sun W."/>
        </authorList>
    </citation>
    <scope>NUCLEOTIDE SEQUENCE</scope>
    <source>
        <strain evidence="1">UV-8b</strain>
    </source>
</reference>
<evidence type="ECO:0000313" key="2">
    <source>
        <dbReference type="Proteomes" id="UP000027002"/>
    </source>
</evidence>
<gene>
    <name evidence="1" type="ORF">UV8b_06999</name>
</gene>
<organism evidence="1 2">
    <name type="scientific">Ustilaginoidea virens</name>
    <name type="common">Rice false smut fungus</name>
    <name type="synonym">Villosiclava virens</name>
    <dbReference type="NCBI Taxonomy" id="1159556"/>
    <lineage>
        <taxon>Eukaryota</taxon>
        <taxon>Fungi</taxon>
        <taxon>Dikarya</taxon>
        <taxon>Ascomycota</taxon>
        <taxon>Pezizomycotina</taxon>
        <taxon>Sordariomycetes</taxon>
        <taxon>Hypocreomycetidae</taxon>
        <taxon>Hypocreales</taxon>
        <taxon>Clavicipitaceae</taxon>
        <taxon>Ustilaginoidea</taxon>
    </lineage>
</organism>
<name>A0A8E5MJL9_USTVR</name>
<dbReference type="AlphaFoldDB" id="A0A8E5MJL9"/>
<dbReference type="RefSeq" id="XP_043000431.1">
    <property type="nucleotide sequence ID" value="XM_043144496.1"/>
</dbReference>
<dbReference type="Proteomes" id="UP000027002">
    <property type="component" value="Chromosome 5"/>
</dbReference>
<accession>A0A8E5MJL9</accession>
<protein>
    <submittedName>
        <fullName evidence="1">Uncharacterized protein</fullName>
    </submittedName>
</protein>
<keyword evidence="2" id="KW-1185">Reference proteome</keyword>
<dbReference type="EMBL" id="CP072757">
    <property type="protein sequence ID" value="QUC22758.1"/>
    <property type="molecule type" value="Genomic_DNA"/>
</dbReference>
<sequence>MESTSPPRSTEVDVVVAQSLRQAMKGLTINPKIRNRQHRIDKPAQRTRRMYRAPPGRQFTPVRIIYREVRYYRQEVLQLCPEQRDRAVAIFTKLAEITAEIKRGLIRGPALRGLASGGVELQHPTLWFQRFICHSVYDKMSSSSLQELRRRIFKYTTCLYRMHIPFDPDLTTLEVISNQGDYPRQDSHRPYLNKFDFDVDLDDETISWAELRDAKLRLVEAQFAVLELITRLSKPNPSEAQRLSLDVEPNIVVGILRVRNDSSESNRVIPLLNAYSPELGQYVAEYTRQYLRMSSHRKWPLSPKAQEHHLEYYACTSHVLRLMDNHRQDGRLEPSALRAKLLIIRACYLINTYAKYMPKIGSHGLLETSRKHTVNLYPSNEIFMSVVQARNEAEEEIERLAQSGQQLDEDIMFLARVDRSIYEYNGR</sequence>